<feature type="region of interest" description="Disordered" evidence="1">
    <location>
        <begin position="55"/>
        <end position="77"/>
    </location>
</feature>
<evidence type="ECO:0000313" key="4">
    <source>
        <dbReference type="Proteomes" id="UP000324222"/>
    </source>
</evidence>
<reference evidence="3 4" key="1">
    <citation type="submission" date="2019-05" db="EMBL/GenBank/DDBJ databases">
        <title>Another draft genome of Portunus trituberculatus and its Hox gene families provides insights of decapod evolution.</title>
        <authorList>
            <person name="Jeong J.-H."/>
            <person name="Song I."/>
            <person name="Kim S."/>
            <person name="Choi T."/>
            <person name="Kim D."/>
            <person name="Ryu S."/>
            <person name="Kim W."/>
        </authorList>
    </citation>
    <scope>NUCLEOTIDE SEQUENCE [LARGE SCALE GENOMIC DNA]</scope>
    <source>
        <tissue evidence="3">Muscle</tissue>
    </source>
</reference>
<comment type="caution">
    <text evidence="3">The sequence shown here is derived from an EMBL/GenBank/DDBJ whole genome shotgun (WGS) entry which is preliminary data.</text>
</comment>
<feature type="signal peptide" evidence="2">
    <location>
        <begin position="1"/>
        <end position="17"/>
    </location>
</feature>
<name>A0A5B7I8M0_PORTR</name>
<dbReference type="EMBL" id="VSRR010047930">
    <property type="protein sequence ID" value="MPC78236.1"/>
    <property type="molecule type" value="Genomic_DNA"/>
</dbReference>
<evidence type="ECO:0008006" key="5">
    <source>
        <dbReference type="Google" id="ProtNLM"/>
    </source>
</evidence>
<proteinExistence type="predicted"/>
<organism evidence="3 4">
    <name type="scientific">Portunus trituberculatus</name>
    <name type="common">Swimming crab</name>
    <name type="synonym">Neptunus trituberculatus</name>
    <dbReference type="NCBI Taxonomy" id="210409"/>
    <lineage>
        <taxon>Eukaryota</taxon>
        <taxon>Metazoa</taxon>
        <taxon>Ecdysozoa</taxon>
        <taxon>Arthropoda</taxon>
        <taxon>Crustacea</taxon>
        <taxon>Multicrustacea</taxon>
        <taxon>Malacostraca</taxon>
        <taxon>Eumalacostraca</taxon>
        <taxon>Eucarida</taxon>
        <taxon>Decapoda</taxon>
        <taxon>Pleocyemata</taxon>
        <taxon>Brachyura</taxon>
        <taxon>Eubrachyura</taxon>
        <taxon>Portunoidea</taxon>
        <taxon>Portunidae</taxon>
        <taxon>Portuninae</taxon>
        <taxon>Portunus</taxon>
    </lineage>
</organism>
<protein>
    <recommendedName>
        <fullName evidence="5">DUF5641 domain-containing protein</fullName>
    </recommendedName>
</protein>
<sequence length="77" mass="8968">MGRWLPVLPSRLLVTLPASLKPQTNTRSWREVQGWLMALHGPWNFSVVEILEEKQEQSVKEERNVKGGSEGREEERR</sequence>
<dbReference type="Proteomes" id="UP000324222">
    <property type="component" value="Unassembled WGS sequence"/>
</dbReference>
<keyword evidence="2" id="KW-0732">Signal</keyword>
<evidence type="ECO:0000256" key="2">
    <source>
        <dbReference type="SAM" id="SignalP"/>
    </source>
</evidence>
<evidence type="ECO:0000313" key="3">
    <source>
        <dbReference type="EMBL" id="MPC78236.1"/>
    </source>
</evidence>
<feature type="chain" id="PRO_5023149556" description="DUF5641 domain-containing protein" evidence="2">
    <location>
        <begin position="18"/>
        <end position="77"/>
    </location>
</feature>
<gene>
    <name evidence="3" type="ORF">E2C01_072720</name>
</gene>
<dbReference type="AlphaFoldDB" id="A0A5B7I8M0"/>
<evidence type="ECO:0000256" key="1">
    <source>
        <dbReference type="SAM" id="MobiDB-lite"/>
    </source>
</evidence>
<keyword evidence="4" id="KW-1185">Reference proteome</keyword>
<accession>A0A5B7I8M0</accession>